<dbReference type="RefSeq" id="WP_107141624.1">
    <property type="nucleotide sequence ID" value="NZ_CP028324.1"/>
</dbReference>
<reference evidence="1 2" key="1">
    <citation type="submission" date="2018-03" db="EMBL/GenBank/DDBJ databases">
        <title>Massilia armeniaca sp. nov., isolated from desert soil.</title>
        <authorList>
            <person name="Huang H."/>
            <person name="Ren M."/>
        </authorList>
    </citation>
    <scope>NUCLEOTIDE SEQUENCE [LARGE SCALE GENOMIC DNA]</scope>
    <source>
        <strain evidence="1 2">ZMN-3</strain>
    </source>
</reference>
<evidence type="ECO:0000313" key="2">
    <source>
        <dbReference type="Proteomes" id="UP000240505"/>
    </source>
</evidence>
<dbReference type="EMBL" id="CP028324">
    <property type="protein sequence ID" value="AVR96276.1"/>
    <property type="molecule type" value="Genomic_DNA"/>
</dbReference>
<sequence>MLKFKLLLWVLARLLQRQVRRNPACARYIDGKDLVLRIATASGAGRTYIVRNGRISSTAAPLAQARFTLCFRDGATGFAILSAKDSQAAFLRGVGSQALTIDGDFREVMWFQGLSAFLQPAKIVHPYDRTAFQAYRAP</sequence>
<organism evidence="1 2">
    <name type="scientific">Pseudoduganella armeniaca</name>
    <dbReference type="NCBI Taxonomy" id="2072590"/>
    <lineage>
        <taxon>Bacteria</taxon>
        <taxon>Pseudomonadati</taxon>
        <taxon>Pseudomonadota</taxon>
        <taxon>Betaproteobacteria</taxon>
        <taxon>Burkholderiales</taxon>
        <taxon>Oxalobacteraceae</taxon>
        <taxon>Telluria group</taxon>
        <taxon>Pseudoduganella</taxon>
    </lineage>
</organism>
<gene>
    <name evidence="1" type="ORF">C9I28_11585</name>
</gene>
<keyword evidence="1" id="KW-0547">Nucleotide-binding</keyword>
<dbReference type="KEGG" id="masz:C9I28_11585"/>
<accession>A0A2R4C9H1</accession>
<keyword evidence="1" id="KW-0378">Hydrolase</keyword>
<protein>
    <submittedName>
        <fullName evidence="1">Helicase</fullName>
    </submittedName>
</protein>
<keyword evidence="1" id="KW-0347">Helicase</keyword>
<dbReference type="GO" id="GO:0004386">
    <property type="term" value="F:helicase activity"/>
    <property type="evidence" value="ECO:0007669"/>
    <property type="project" value="UniProtKB-KW"/>
</dbReference>
<dbReference type="OrthoDB" id="7011745at2"/>
<dbReference type="AlphaFoldDB" id="A0A2R4C9H1"/>
<keyword evidence="1" id="KW-0067">ATP-binding</keyword>
<name>A0A2R4C9H1_9BURK</name>
<dbReference type="Proteomes" id="UP000240505">
    <property type="component" value="Chromosome"/>
</dbReference>
<evidence type="ECO:0000313" key="1">
    <source>
        <dbReference type="EMBL" id="AVR96276.1"/>
    </source>
</evidence>
<keyword evidence="2" id="KW-1185">Reference proteome</keyword>
<proteinExistence type="predicted"/>